<dbReference type="AlphaFoldDB" id="A0A9X7Z7Z8"/>
<name>A0A9X7Z7Z8_9BACL</name>
<sequence>MRKSPTIVLTSAVAWTGTRARPQHLAAGLADLGWDVLFVDGPVTWIGPLKNPALRSRLLPHTPVHEIETTGKGRLRVLSPTAALPFGNVWRFVNRMNQWSLAEQIKQVAPGPFILLPMLPGSVDLTPHLLPLATLYDCVDLHAEFGGFTNRDLVLRMEQQLASQSRLVFATADALKERLEVWHNDVQLVPNAAQIEHFAATPTLSEHPKLADIPKPRVGYVGGIGSWVDQSLIEKLAAARPDVHIVMIGPVETDVARLQALPNVHFLGLQPYAQLPEFLAGIDVTLHAFVVNELTESVNPIKIYEYLAAGKEVIATSSRELDRLSELLWVIKDADGALDALSQILHGVKRANDKVRSAFISQHSWAARVRAVDAALRTVIPHQYQPS</sequence>
<dbReference type="Gene3D" id="3.40.50.2000">
    <property type="entry name" value="Glycogen Phosphorylase B"/>
    <property type="match status" value="1"/>
</dbReference>
<dbReference type="EMBL" id="CP071182">
    <property type="protein sequence ID" value="QSO49037.1"/>
    <property type="molecule type" value="Genomic_DNA"/>
</dbReference>
<dbReference type="PANTHER" id="PTHR12526:SF630">
    <property type="entry name" value="GLYCOSYLTRANSFERASE"/>
    <property type="match status" value="1"/>
</dbReference>
<dbReference type="RefSeq" id="WP_206658351.1">
    <property type="nucleotide sequence ID" value="NZ_CP071182.1"/>
</dbReference>
<dbReference type="Proteomes" id="UP000663505">
    <property type="component" value="Chromosome"/>
</dbReference>
<proteinExistence type="predicted"/>
<evidence type="ECO:0000313" key="2">
    <source>
        <dbReference type="Proteomes" id="UP000663505"/>
    </source>
</evidence>
<dbReference type="KEGG" id="afx:JZ786_08965"/>
<dbReference type="SUPFAM" id="SSF53756">
    <property type="entry name" value="UDP-Glycosyltransferase/glycogen phosphorylase"/>
    <property type="match status" value="1"/>
</dbReference>
<evidence type="ECO:0000313" key="1">
    <source>
        <dbReference type="EMBL" id="QSO49037.1"/>
    </source>
</evidence>
<keyword evidence="2" id="KW-1185">Reference proteome</keyword>
<reference evidence="1 2" key="1">
    <citation type="submission" date="2021-02" db="EMBL/GenBank/DDBJ databases">
        <title>Alicyclobacillus curvatus sp. nov. and Alicyclobacillus mengziensis sp. nov., two acidophilic bacteria isolated from acid mine drainage.</title>
        <authorList>
            <person name="Huang Y."/>
        </authorList>
    </citation>
    <scope>NUCLEOTIDE SEQUENCE [LARGE SCALE GENOMIC DNA]</scope>
    <source>
        <strain evidence="1 2">S30H14</strain>
    </source>
</reference>
<dbReference type="Pfam" id="PF13692">
    <property type="entry name" value="Glyco_trans_1_4"/>
    <property type="match status" value="1"/>
</dbReference>
<protein>
    <submittedName>
        <fullName evidence="1">Glycosyltransferase</fullName>
    </submittedName>
</protein>
<dbReference type="PANTHER" id="PTHR12526">
    <property type="entry name" value="GLYCOSYLTRANSFERASE"/>
    <property type="match status" value="1"/>
</dbReference>
<accession>A0A9X7Z7Z8</accession>
<gene>
    <name evidence="1" type="ORF">JZ786_08965</name>
</gene>
<organism evidence="1 2">
    <name type="scientific">Alicyclobacillus mengziensis</name>
    <dbReference type="NCBI Taxonomy" id="2931921"/>
    <lineage>
        <taxon>Bacteria</taxon>
        <taxon>Bacillati</taxon>
        <taxon>Bacillota</taxon>
        <taxon>Bacilli</taxon>
        <taxon>Bacillales</taxon>
        <taxon>Alicyclobacillaceae</taxon>
        <taxon>Alicyclobacillus</taxon>
    </lineage>
</organism>